<proteinExistence type="predicted"/>
<dbReference type="EnsemblPlants" id="evm.model.06.2071">
    <property type="protein sequence ID" value="cds.evm.model.06.2071"/>
    <property type="gene ID" value="evm.TU.06.2071"/>
</dbReference>
<evidence type="ECO:0000313" key="1">
    <source>
        <dbReference type="EnsemblPlants" id="cds.evm.model.06.2071"/>
    </source>
</evidence>
<reference evidence="1" key="2">
    <citation type="submission" date="2021-03" db="UniProtKB">
        <authorList>
            <consortium name="EnsemblPlants"/>
        </authorList>
    </citation>
    <scope>IDENTIFICATION</scope>
</reference>
<dbReference type="AlphaFoldDB" id="A0A803PWX7"/>
<name>A0A803PWX7_CANSA</name>
<sequence>MLGSSREIDPTGFASGGERAIKEVGTLIMEHEQANVKGQQLHTENMALFAEIEEAKSRTTVEVEKATRKRESRVCWMRMKL</sequence>
<reference evidence="1" key="1">
    <citation type="submission" date="2018-11" db="EMBL/GenBank/DDBJ databases">
        <authorList>
            <person name="Grassa J C."/>
        </authorList>
    </citation>
    <scope>NUCLEOTIDE SEQUENCE [LARGE SCALE GENOMIC DNA]</scope>
</reference>
<dbReference type="Gramene" id="evm.model.06.2071">
    <property type="protein sequence ID" value="cds.evm.model.06.2071"/>
    <property type="gene ID" value="evm.TU.06.2071"/>
</dbReference>
<protein>
    <submittedName>
        <fullName evidence="1">Uncharacterized protein</fullName>
    </submittedName>
</protein>
<accession>A0A803PWX7</accession>
<dbReference type="Proteomes" id="UP000596661">
    <property type="component" value="Chromosome 6"/>
</dbReference>
<evidence type="ECO:0000313" key="2">
    <source>
        <dbReference type="Proteomes" id="UP000596661"/>
    </source>
</evidence>
<organism evidence="1 2">
    <name type="scientific">Cannabis sativa</name>
    <name type="common">Hemp</name>
    <name type="synonym">Marijuana</name>
    <dbReference type="NCBI Taxonomy" id="3483"/>
    <lineage>
        <taxon>Eukaryota</taxon>
        <taxon>Viridiplantae</taxon>
        <taxon>Streptophyta</taxon>
        <taxon>Embryophyta</taxon>
        <taxon>Tracheophyta</taxon>
        <taxon>Spermatophyta</taxon>
        <taxon>Magnoliopsida</taxon>
        <taxon>eudicotyledons</taxon>
        <taxon>Gunneridae</taxon>
        <taxon>Pentapetalae</taxon>
        <taxon>rosids</taxon>
        <taxon>fabids</taxon>
        <taxon>Rosales</taxon>
        <taxon>Cannabaceae</taxon>
        <taxon>Cannabis</taxon>
    </lineage>
</organism>
<dbReference type="EMBL" id="UZAU01000623">
    <property type="status" value="NOT_ANNOTATED_CDS"/>
    <property type="molecule type" value="Genomic_DNA"/>
</dbReference>
<keyword evidence="2" id="KW-1185">Reference proteome</keyword>